<gene>
    <name evidence="1" type="ORF">AHMF7605_21705</name>
</gene>
<name>A0A2T2YK97_9BACT</name>
<dbReference type="Proteomes" id="UP000240357">
    <property type="component" value="Unassembled WGS sequence"/>
</dbReference>
<reference evidence="1 2" key="1">
    <citation type="submission" date="2018-03" db="EMBL/GenBank/DDBJ databases">
        <title>Adhaeribacter sp. HMF7605 Genome sequencing and assembly.</title>
        <authorList>
            <person name="Kang H."/>
            <person name="Kang J."/>
            <person name="Cha I."/>
            <person name="Kim H."/>
            <person name="Joh K."/>
        </authorList>
    </citation>
    <scope>NUCLEOTIDE SEQUENCE [LARGE SCALE GENOMIC DNA]</scope>
    <source>
        <strain evidence="1 2">HMF7605</strain>
    </source>
</reference>
<comment type="caution">
    <text evidence="1">The sequence shown here is derived from an EMBL/GenBank/DDBJ whole genome shotgun (WGS) entry which is preliminary data.</text>
</comment>
<protein>
    <submittedName>
        <fullName evidence="1">Uncharacterized protein</fullName>
    </submittedName>
</protein>
<organism evidence="1 2">
    <name type="scientific">Adhaeribacter arboris</name>
    <dbReference type="NCBI Taxonomy" id="2072846"/>
    <lineage>
        <taxon>Bacteria</taxon>
        <taxon>Pseudomonadati</taxon>
        <taxon>Bacteroidota</taxon>
        <taxon>Cytophagia</taxon>
        <taxon>Cytophagales</taxon>
        <taxon>Hymenobacteraceae</taxon>
        <taxon>Adhaeribacter</taxon>
    </lineage>
</organism>
<dbReference type="EMBL" id="PYFT01000001">
    <property type="protein sequence ID" value="PSR55930.1"/>
    <property type="molecule type" value="Genomic_DNA"/>
</dbReference>
<keyword evidence="2" id="KW-1185">Reference proteome</keyword>
<sequence>MSLLFFRGRIDKLFVAVNMTSLLDHIFCNLEGRELDRGQIESYIQYLDELILHGLPLEKEKTYHTLKLQLQNRLNNL</sequence>
<evidence type="ECO:0000313" key="2">
    <source>
        <dbReference type="Proteomes" id="UP000240357"/>
    </source>
</evidence>
<evidence type="ECO:0000313" key="1">
    <source>
        <dbReference type="EMBL" id="PSR55930.1"/>
    </source>
</evidence>
<proteinExistence type="predicted"/>
<dbReference type="AlphaFoldDB" id="A0A2T2YK97"/>
<accession>A0A2T2YK97</accession>